<evidence type="ECO:0000313" key="10">
    <source>
        <dbReference type="EMBL" id="ELR11608.1"/>
    </source>
</evidence>
<keyword evidence="4 7" id="KW-0010">Activator</keyword>
<evidence type="ECO:0000256" key="6">
    <source>
        <dbReference type="ARBA" id="ARBA00023242"/>
    </source>
</evidence>
<dbReference type="RefSeq" id="XP_004333621.1">
    <property type="nucleotide sequence ID" value="XM_004333573.1"/>
</dbReference>
<name>L8GFY0_ACACF</name>
<dbReference type="KEGG" id="acan:ACA1_258710"/>
<dbReference type="GO" id="GO:0003712">
    <property type="term" value="F:transcription coregulator activity"/>
    <property type="evidence" value="ECO:0007669"/>
    <property type="project" value="InterPro"/>
</dbReference>
<dbReference type="InterPro" id="IPR019680">
    <property type="entry name" value="Mediator_Med1"/>
</dbReference>
<evidence type="ECO:0000256" key="8">
    <source>
        <dbReference type="SAM" id="MobiDB-lite"/>
    </source>
</evidence>
<dbReference type="Proteomes" id="UP000011083">
    <property type="component" value="Unassembled WGS sequence"/>
</dbReference>
<dbReference type="OrthoDB" id="2281547at2759"/>
<keyword evidence="3 7" id="KW-0805">Transcription regulation</keyword>
<accession>L8GFY0</accession>
<dbReference type="Pfam" id="PF10744">
    <property type="entry name" value="Med1"/>
    <property type="match status" value="1"/>
</dbReference>
<proteinExistence type="inferred from homology"/>
<dbReference type="STRING" id="1257118.L8GFY0"/>
<protein>
    <recommendedName>
        <fullName evidence="7">Mediator of RNA polymerase II transcription subunit 1</fullName>
    </recommendedName>
    <alternativeName>
        <fullName evidence="7">Mediator complex subunit 1</fullName>
    </alternativeName>
</protein>
<dbReference type="VEuPathDB" id="AmoebaDB:ACA1_258710"/>
<dbReference type="AlphaFoldDB" id="L8GFY0"/>
<reference evidence="10 11" key="1">
    <citation type="journal article" date="2013" name="Genome Biol.">
        <title>Genome of Acanthamoeba castellanii highlights extensive lateral gene transfer and early evolution of tyrosine kinase signaling.</title>
        <authorList>
            <person name="Clarke M."/>
            <person name="Lohan A.J."/>
            <person name="Liu B."/>
            <person name="Lagkouvardos I."/>
            <person name="Roy S."/>
            <person name="Zafar N."/>
            <person name="Bertelli C."/>
            <person name="Schilde C."/>
            <person name="Kianianmomeni A."/>
            <person name="Burglin T.R."/>
            <person name="Frech C."/>
            <person name="Turcotte B."/>
            <person name="Kopec K.O."/>
            <person name="Synnott J.M."/>
            <person name="Choo C."/>
            <person name="Paponov I."/>
            <person name="Finkler A."/>
            <person name="Soon Heng Tan C."/>
            <person name="Hutchins A.P."/>
            <person name="Weinmeier T."/>
            <person name="Rattei T."/>
            <person name="Chu J.S."/>
            <person name="Gimenez G."/>
            <person name="Irimia M."/>
            <person name="Rigden D.J."/>
            <person name="Fitzpatrick D.A."/>
            <person name="Lorenzo-Morales J."/>
            <person name="Bateman A."/>
            <person name="Chiu C.H."/>
            <person name="Tang P."/>
            <person name="Hegemann P."/>
            <person name="Fromm H."/>
            <person name="Raoult D."/>
            <person name="Greub G."/>
            <person name="Miranda-Saavedra D."/>
            <person name="Chen N."/>
            <person name="Nash P."/>
            <person name="Ginger M.L."/>
            <person name="Horn M."/>
            <person name="Schaap P."/>
            <person name="Caler L."/>
            <person name="Loftus B."/>
        </authorList>
    </citation>
    <scope>NUCLEOTIDE SEQUENCE [LARGE SCALE GENOMIC DNA]</scope>
    <source>
        <strain evidence="10 11">Neff</strain>
    </source>
</reference>
<comment type="function">
    <text evidence="7">Component of the Mediator complex, a coactivator involved in the regulated transcription of nearly all RNA polymerase II-dependent genes. Mediator functions as a bridge to convey information from gene-specific regulatory proteins to the basal RNA polymerase II transcription machinery. Mediator is recruited to promoters by direct interactions with regulatory proteins and serves as a scaffold for the assembly of a functional preinitiation complex with RNA polymerase II and the general transcription factors.</text>
</comment>
<sequence length="498" mass="55313">MEMDMGMEGMGLQHKKRLAQDHIDSLRSALQRLSTTFLPPDAPTDSPTLHAYGAVNVEKTRREVDKSVGELCNILESYKALSAARQEKLLPRYLSLLRDRAQLSAQVEQFKKSLGHSLRMAENHLAKRGSKLTGEGEGGRQQLFVRNLQSVAEAHGLQLYAFDPSEMGMEVATKTLSASISGQHFLVDVHVTLQGHVDKVNVTFTSTAGDPSGEGEQPQFSRPEVDEEITKLLREGDLKRFDEVVRLLNELDVIYTENPTTDLKQALWILEDDLFELHRREREITGGDDGALLRDRHGAPMWQPEGLFLHYHASPRHLLLDKLSGKRLAHTHGALVTLREGRTLVKLPMASHLPGLPPLDDQSLPPGLAIEPIEIALDGGRIHFDLHLRPAVPILTDTLRRMLDLVWGPHPPTDGARHSKDHQPFVSLQTLLCPSAGARFEHHGVSYVYSGQEERGTVHLRQQLVFNELFTSCFSDQRSANAAGKGVPAAHGPEAVPQ</sequence>
<keyword evidence="11" id="KW-1185">Reference proteome</keyword>
<comment type="similarity">
    <text evidence="2 7">Belongs to the Mediator complex subunit 1 family.</text>
</comment>
<evidence type="ECO:0000256" key="4">
    <source>
        <dbReference type="ARBA" id="ARBA00023159"/>
    </source>
</evidence>
<feature type="domain" description="Mediator complex subunit Med1" evidence="9">
    <location>
        <begin position="145"/>
        <end position="323"/>
    </location>
</feature>
<evidence type="ECO:0000256" key="5">
    <source>
        <dbReference type="ARBA" id="ARBA00023163"/>
    </source>
</evidence>
<dbReference type="GO" id="GO:0016592">
    <property type="term" value="C:mediator complex"/>
    <property type="evidence" value="ECO:0007669"/>
    <property type="project" value="InterPro"/>
</dbReference>
<evidence type="ECO:0000256" key="7">
    <source>
        <dbReference type="RuleBase" id="RU364059"/>
    </source>
</evidence>
<gene>
    <name evidence="10" type="ORF">ACA1_258710</name>
</gene>
<evidence type="ECO:0000256" key="2">
    <source>
        <dbReference type="ARBA" id="ARBA00006210"/>
    </source>
</evidence>
<evidence type="ECO:0000256" key="1">
    <source>
        <dbReference type="ARBA" id="ARBA00004123"/>
    </source>
</evidence>
<keyword evidence="5 7" id="KW-0804">Transcription</keyword>
<organism evidence="10 11">
    <name type="scientific">Acanthamoeba castellanii (strain ATCC 30010 / Neff)</name>
    <dbReference type="NCBI Taxonomy" id="1257118"/>
    <lineage>
        <taxon>Eukaryota</taxon>
        <taxon>Amoebozoa</taxon>
        <taxon>Discosea</taxon>
        <taxon>Longamoebia</taxon>
        <taxon>Centramoebida</taxon>
        <taxon>Acanthamoebidae</taxon>
        <taxon>Acanthamoeba</taxon>
    </lineage>
</organism>
<dbReference type="GO" id="GO:0045944">
    <property type="term" value="P:positive regulation of transcription by RNA polymerase II"/>
    <property type="evidence" value="ECO:0007669"/>
    <property type="project" value="UniProtKB-ARBA"/>
</dbReference>
<evidence type="ECO:0000259" key="9">
    <source>
        <dbReference type="Pfam" id="PF10744"/>
    </source>
</evidence>
<evidence type="ECO:0000313" key="11">
    <source>
        <dbReference type="Proteomes" id="UP000011083"/>
    </source>
</evidence>
<comment type="subcellular location">
    <subcellularLocation>
        <location evidence="1 7">Nucleus</location>
    </subcellularLocation>
</comment>
<dbReference type="EMBL" id="KB008148">
    <property type="protein sequence ID" value="ELR11608.1"/>
    <property type="molecule type" value="Genomic_DNA"/>
</dbReference>
<feature type="non-terminal residue" evidence="10">
    <location>
        <position position="498"/>
    </location>
</feature>
<keyword evidence="6 7" id="KW-0539">Nucleus</keyword>
<feature type="region of interest" description="Disordered" evidence="8">
    <location>
        <begin position="205"/>
        <end position="225"/>
    </location>
</feature>
<evidence type="ECO:0000256" key="3">
    <source>
        <dbReference type="ARBA" id="ARBA00023015"/>
    </source>
</evidence>
<dbReference type="GeneID" id="14912016"/>